<proteinExistence type="predicted"/>
<feature type="compositionally biased region" description="Gly residues" evidence="1">
    <location>
        <begin position="74"/>
        <end position="83"/>
    </location>
</feature>
<protein>
    <submittedName>
        <fullName evidence="2">Uncharacterized protein</fullName>
    </submittedName>
</protein>
<dbReference type="EMBL" id="KN714876">
    <property type="protein sequence ID" value="KUI63230.1"/>
    <property type="molecule type" value="Genomic_DNA"/>
</dbReference>
<sequence length="83" mass="9164">MHRASYIKQHEIPGHQQQMRSFQGDGDSTEPGAEEATQQTAKSLVERSPEASHRCPGTWFQTVHVDKREAGQDGQMGGTEEGV</sequence>
<accession>A0A194VGT8</accession>
<feature type="compositionally biased region" description="Basic and acidic residues" evidence="1">
    <location>
        <begin position="44"/>
        <end position="53"/>
    </location>
</feature>
<dbReference type="AlphaFoldDB" id="A0A194VGT8"/>
<evidence type="ECO:0000313" key="3">
    <source>
        <dbReference type="Proteomes" id="UP000078576"/>
    </source>
</evidence>
<evidence type="ECO:0000313" key="2">
    <source>
        <dbReference type="EMBL" id="KUI63230.1"/>
    </source>
</evidence>
<feature type="region of interest" description="Disordered" evidence="1">
    <location>
        <begin position="1"/>
        <end position="83"/>
    </location>
</feature>
<reference evidence="3" key="1">
    <citation type="submission" date="2014-12" db="EMBL/GenBank/DDBJ databases">
        <title>Genome Sequence of Valsa Canker Pathogens Uncovers a Specific Adaption of Colonization on Woody Bark.</title>
        <authorList>
            <person name="Yin Z."/>
            <person name="Liu H."/>
            <person name="Gao X."/>
            <person name="Li Z."/>
            <person name="Song N."/>
            <person name="Ke X."/>
            <person name="Dai Q."/>
            <person name="Wu Y."/>
            <person name="Sun Y."/>
            <person name="Xu J.-R."/>
            <person name="Kang Z.K."/>
            <person name="Wang L."/>
            <person name="Huang L."/>
        </authorList>
    </citation>
    <scope>NUCLEOTIDE SEQUENCE [LARGE SCALE GENOMIC DNA]</scope>
    <source>
        <strain evidence="3">SXYL134</strain>
    </source>
</reference>
<organism evidence="2 3">
    <name type="scientific">Cytospora mali</name>
    <name type="common">Apple Valsa canker fungus</name>
    <name type="synonym">Valsa mali</name>
    <dbReference type="NCBI Taxonomy" id="578113"/>
    <lineage>
        <taxon>Eukaryota</taxon>
        <taxon>Fungi</taxon>
        <taxon>Dikarya</taxon>
        <taxon>Ascomycota</taxon>
        <taxon>Pezizomycotina</taxon>
        <taxon>Sordariomycetes</taxon>
        <taxon>Sordariomycetidae</taxon>
        <taxon>Diaporthales</taxon>
        <taxon>Cytosporaceae</taxon>
        <taxon>Cytospora</taxon>
    </lineage>
</organism>
<gene>
    <name evidence="2" type="ORF">VP1G_11483</name>
</gene>
<name>A0A194VGT8_CYTMA</name>
<evidence type="ECO:0000256" key="1">
    <source>
        <dbReference type="SAM" id="MobiDB-lite"/>
    </source>
</evidence>
<dbReference type="Proteomes" id="UP000078576">
    <property type="component" value="Unassembled WGS sequence"/>
</dbReference>
<keyword evidence="3" id="KW-1185">Reference proteome</keyword>